<evidence type="ECO:0000313" key="3">
    <source>
        <dbReference type="Proteomes" id="UP000664844"/>
    </source>
</evidence>
<name>A0ABS3FWA9_9CYAN</name>
<keyword evidence="3" id="KW-1185">Reference proteome</keyword>
<reference evidence="2 3" key="1">
    <citation type="submission" date="2021-03" db="EMBL/GenBank/DDBJ databases">
        <title>Metabolic Capacity of the Antarctic Cyanobacterium Phormidium pseudopriestleyi that Sustains Oxygenic Photosynthesis in the Presence of Hydrogen Sulfide.</title>
        <authorList>
            <person name="Lumian J.E."/>
            <person name="Jungblut A.D."/>
            <person name="Dillon M.L."/>
            <person name="Hawes I."/>
            <person name="Doran P.T."/>
            <person name="Mackey T.J."/>
            <person name="Dick G.J."/>
            <person name="Grettenberger C.L."/>
            <person name="Sumner D.Y."/>
        </authorList>
    </citation>
    <scope>NUCLEOTIDE SEQUENCE [LARGE SCALE GENOMIC DNA]</scope>
    <source>
        <strain evidence="2 3">FRX01</strain>
    </source>
</reference>
<dbReference type="RefSeq" id="WP_207089845.1">
    <property type="nucleotide sequence ID" value="NZ_JAFLQW010000538.1"/>
</dbReference>
<feature type="region of interest" description="Disordered" evidence="1">
    <location>
        <begin position="1"/>
        <end position="33"/>
    </location>
</feature>
<comment type="caution">
    <text evidence="2">The sequence shown here is derived from an EMBL/GenBank/DDBJ whole genome shotgun (WGS) entry which is preliminary data.</text>
</comment>
<evidence type="ECO:0000256" key="1">
    <source>
        <dbReference type="SAM" id="MobiDB-lite"/>
    </source>
</evidence>
<accession>A0ABS3FWA9</accession>
<feature type="compositionally biased region" description="Polar residues" evidence="1">
    <location>
        <begin position="1"/>
        <end position="21"/>
    </location>
</feature>
<organism evidence="2 3">
    <name type="scientific">Phormidium pseudopriestleyi FRX01</name>
    <dbReference type="NCBI Taxonomy" id="1759528"/>
    <lineage>
        <taxon>Bacteria</taxon>
        <taxon>Bacillati</taxon>
        <taxon>Cyanobacteriota</taxon>
        <taxon>Cyanophyceae</taxon>
        <taxon>Oscillatoriophycideae</taxon>
        <taxon>Oscillatoriales</taxon>
        <taxon>Oscillatoriaceae</taxon>
        <taxon>Phormidium</taxon>
    </lineage>
</organism>
<feature type="compositionally biased region" description="Basic and acidic residues" evidence="1">
    <location>
        <begin position="22"/>
        <end position="33"/>
    </location>
</feature>
<proteinExistence type="predicted"/>
<sequence>MSQLSESNSLRQNRAFPQQSRSGEEKAKRQEEMKQFDADCQAIFEQVKPALIDDYYNWFMVIEPKSGDYFIDADEVEAEKQAQAKHPDAPCLILCINETGVCGRV</sequence>
<gene>
    <name evidence="2" type="ORF">J0895_20445</name>
</gene>
<protein>
    <submittedName>
        <fullName evidence="2">Uncharacterized protein</fullName>
    </submittedName>
</protein>
<dbReference type="Proteomes" id="UP000664844">
    <property type="component" value="Unassembled WGS sequence"/>
</dbReference>
<evidence type="ECO:0000313" key="2">
    <source>
        <dbReference type="EMBL" id="MBO0351404.1"/>
    </source>
</evidence>
<dbReference type="EMBL" id="JAFLQW010000538">
    <property type="protein sequence ID" value="MBO0351404.1"/>
    <property type="molecule type" value="Genomic_DNA"/>
</dbReference>